<dbReference type="AlphaFoldDB" id="A0A6A6MGK6"/>
<reference evidence="1 2" key="1">
    <citation type="journal article" date="2020" name="Mol. Plant">
        <title>The Chromosome-Based Rubber Tree Genome Provides New Insights into Spurge Genome Evolution and Rubber Biosynthesis.</title>
        <authorList>
            <person name="Liu J."/>
            <person name="Shi C."/>
            <person name="Shi C.C."/>
            <person name="Li W."/>
            <person name="Zhang Q.J."/>
            <person name="Zhang Y."/>
            <person name="Li K."/>
            <person name="Lu H.F."/>
            <person name="Shi C."/>
            <person name="Zhu S.T."/>
            <person name="Xiao Z.Y."/>
            <person name="Nan H."/>
            <person name="Yue Y."/>
            <person name="Zhu X.G."/>
            <person name="Wu Y."/>
            <person name="Hong X.N."/>
            <person name="Fan G.Y."/>
            <person name="Tong Y."/>
            <person name="Zhang D."/>
            <person name="Mao C.L."/>
            <person name="Liu Y.L."/>
            <person name="Hao S.J."/>
            <person name="Liu W.Q."/>
            <person name="Lv M.Q."/>
            <person name="Zhang H.B."/>
            <person name="Liu Y."/>
            <person name="Hu-Tang G.R."/>
            <person name="Wang J.P."/>
            <person name="Wang J.H."/>
            <person name="Sun Y.H."/>
            <person name="Ni S.B."/>
            <person name="Chen W.B."/>
            <person name="Zhang X.C."/>
            <person name="Jiao Y.N."/>
            <person name="Eichler E.E."/>
            <person name="Li G.H."/>
            <person name="Liu X."/>
            <person name="Gao L.Z."/>
        </authorList>
    </citation>
    <scope>NUCLEOTIDE SEQUENCE [LARGE SCALE GENOMIC DNA]</scope>
    <source>
        <strain evidence="2">cv. GT1</strain>
        <tissue evidence="1">Leaf</tissue>
    </source>
</reference>
<accession>A0A6A6MGK6</accession>
<protein>
    <submittedName>
        <fullName evidence="1">Uncharacterized protein</fullName>
    </submittedName>
</protein>
<organism evidence="1 2">
    <name type="scientific">Hevea brasiliensis</name>
    <name type="common">Para rubber tree</name>
    <name type="synonym">Siphonia brasiliensis</name>
    <dbReference type="NCBI Taxonomy" id="3981"/>
    <lineage>
        <taxon>Eukaryota</taxon>
        <taxon>Viridiplantae</taxon>
        <taxon>Streptophyta</taxon>
        <taxon>Embryophyta</taxon>
        <taxon>Tracheophyta</taxon>
        <taxon>Spermatophyta</taxon>
        <taxon>Magnoliopsida</taxon>
        <taxon>eudicotyledons</taxon>
        <taxon>Gunneridae</taxon>
        <taxon>Pentapetalae</taxon>
        <taxon>rosids</taxon>
        <taxon>fabids</taxon>
        <taxon>Malpighiales</taxon>
        <taxon>Euphorbiaceae</taxon>
        <taxon>Crotonoideae</taxon>
        <taxon>Micrandreae</taxon>
        <taxon>Hevea</taxon>
    </lineage>
</organism>
<dbReference type="PANTHER" id="PTHR33349:SF26">
    <property type="entry name" value="CALMODULIN-BINDING DOMAIN-CONTAINING PROTEIN"/>
    <property type="match status" value="1"/>
</dbReference>
<sequence>MNAMPTGLRGFFDSLFQDCEVCNFIWSTMTEEKIYVIREHDPTPMIPASDSLLVIQESDSISLVPETYSASVVPESDTPVVLEGTEPKDGHVQRYSAGNIGIPYKSVKILSRYLAASTGSCHDYCKYGQRQDLETKTTSNSILETIMERQGEGQDMGKVLTLGERKKKLAVNYVSSRGSGSRILIFLLSAERSFFVK</sequence>
<comment type="caution">
    <text evidence="1">The sequence shown here is derived from an EMBL/GenBank/DDBJ whole genome shotgun (WGS) entry which is preliminary data.</text>
</comment>
<keyword evidence="2" id="KW-1185">Reference proteome</keyword>
<evidence type="ECO:0000313" key="2">
    <source>
        <dbReference type="Proteomes" id="UP000467840"/>
    </source>
</evidence>
<evidence type="ECO:0000313" key="1">
    <source>
        <dbReference type="EMBL" id="KAF2312832.1"/>
    </source>
</evidence>
<name>A0A6A6MGK6_HEVBR</name>
<gene>
    <name evidence="1" type="ORF">GH714_040882</name>
</gene>
<dbReference type="PANTHER" id="PTHR33349">
    <property type="entry name" value="EMB|CAB62594.1"/>
    <property type="match status" value="1"/>
</dbReference>
<proteinExistence type="predicted"/>
<dbReference type="Proteomes" id="UP000467840">
    <property type="component" value="Chromosome 14"/>
</dbReference>
<dbReference type="EMBL" id="JAAGAX010000006">
    <property type="protein sequence ID" value="KAF2312832.1"/>
    <property type="molecule type" value="Genomic_DNA"/>
</dbReference>